<organism evidence="5 6">
    <name type="scientific">Paenibacillus artemisiicola</name>
    <dbReference type="NCBI Taxonomy" id="1172618"/>
    <lineage>
        <taxon>Bacteria</taxon>
        <taxon>Bacillati</taxon>
        <taxon>Bacillota</taxon>
        <taxon>Bacilli</taxon>
        <taxon>Bacillales</taxon>
        <taxon>Paenibacillaceae</taxon>
        <taxon>Paenibacillus</taxon>
    </lineage>
</organism>
<dbReference type="RefSeq" id="WP_208849654.1">
    <property type="nucleotide sequence ID" value="NZ_JAGGDJ010000024.1"/>
</dbReference>
<dbReference type="SUPFAM" id="SSF46689">
    <property type="entry name" value="Homeodomain-like"/>
    <property type="match status" value="2"/>
</dbReference>
<evidence type="ECO:0000256" key="1">
    <source>
        <dbReference type="ARBA" id="ARBA00023015"/>
    </source>
</evidence>
<protein>
    <submittedName>
        <fullName evidence="5">AraC family transcriptional regulator</fullName>
    </submittedName>
</protein>
<dbReference type="InterPro" id="IPR018062">
    <property type="entry name" value="HTH_AraC-typ_CS"/>
</dbReference>
<keyword evidence="2" id="KW-0238">DNA-binding</keyword>
<feature type="domain" description="HTH araC/xylS-type" evidence="4">
    <location>
        <begin position="202"/>
        <end position="300"/>
    </location>
</feature>
<dbReference type="InterPro" id="IPR037923">
    <property type="entry name" value="HTH-like"/>
</dbReference>
<dbReference type="Pfam" id="PF12833">
    <property type="entry name" value="HTH_18"/>
    <property type="match status" value="1"/>
</dbReference>
<evidence type="ECO:0000259" key="4">
    <source>
        <dbReference type="PROSITE" id="PS01124"/>
    </source>
</evidence>
<dbReference type="EMBL" id="JAGGDJ010000024">
    <property type="protein sequence ID" value="MBO7746916.1"/>
    <property type="molecule type" value="Genomic_DNA"/>
</dbReference>
<proteinExistence type="predicted"/>
<gene>
    <name evidence="5" type="ORF">I8J29_22105</name>
</gene>
<dbReference type="Gene3D" id="1.10.10.60">
    <property type="entry name" value="Homeodomain-like"/>
    <property type="match status" value="2"/>
</dbReference>
<evidence type="ECO:0000256" key="3">
    <source>
        <dbReference type="ARBA" id="ARBA00023163"/>
    </source>
</evidence>
<sequence length="307" mass="35974">MTAEIRHEHVAYQNPFLAIKIWRIDSDPERDRAYRRDKEGQRKVPFPAWNYHDEIEFLLILRGEMTAYYGEEQLPLRRGDVALFGSAEPHTTLQANDAPLSYLVFQLNLRKYWDQSTMNNMMHFAEIIRPLSALNYIFRENRAARAQVASLIRGIYKEMNDPQIGCELAVSAMIKTILLALLRNDGRKRLHYHDHLLYERLRPALHHVEEHLHEKLSVETVSGLLSMSGTHFMKSFKKALGMTFTEFVVFKRIKRAEQLLLTRDISIADAAAAVGMSNLGHFYRQFNRLNDCSPKQFRDRLRMEQRE</sequence>
<dbReference type="PANTHER" id="PTHR43280">
    <property type="entry name" value="ARAC-FAMILY TRANSCRIPTIONAL REGULATOR"/>
    <property type="match status" value="1"/>
</dbReference>
<dbReference type="PROSITE" id="PS00041">
    <property type="entry name" value="HTH_ARAC_FAMILY_1"/>
    <property type="match status" value="1"/>
</dbReference>
<dbReference type="SUPFAM" id="SSF51215">
    <property type="entry name" value="Regulatory protein AraC"/>
    <property type="match status" value="1"/>
</dbReference>
<dbReference type="PANTHER" id="PTHR43280:SF27">
    <property type="entry name" value="TRANSCRIPTIONAL REGULATOR MTLR"/>
    <property type="match status" value="1"/>
</dbReference>
<reference evidence="5 6" key="1">
    <citation type="submission" date="2021-03" db="EMBL/GenBank/DDBJ databases">
        <title>Paenibacillus artemisicola MWE-103 whole genome sequence.</title>
        <authorList>
            <person name="Ham Y.J."/>
        </authorList>
    </citation>
    <scope>NUCLEOTIDE SEQUENCE [LARGE SCALE GENOMIC DNA]</scope>
    <source>
        <strain evidence="5 6">MWE-103</strain>
    </source>
</reference>
<accession>A0ABS3WF12</accession>
<keyword evidence="3" id="KW-0804">Transcription</keyword>
<dbReference type="SMART" id="SM00342">
    <property type="entry name" value="HTH_ARAC"/>
    <property type="match status" value="1"/>
</dbReference>
<dbReference type="Pfam" id="PF07883">
    <property type="entry name" value="Cupin_2"/>
    <property type="match status" value="1"/>
</dbReference>
<evidence type="ECO:0000313" key="6">
    <source>
        <dbReference type="Proteomes" id="UP000670947"/>
    </source>
</evidence>
<keyword evidence="6" id="KW-1185">Reference proteome</keyword>
<dbReference type="InterPro" id="IPR013096">
    <property type="entry name" value="Cupin_2"/>
</dbReference>
<name>A0ABS3WF12_9BACL</name>
<evidence type="ECO:0000256" key="2">
    <source>
        <dbReference type="ARBA" id="ARBA00023125"/>
    </source>
</evidence>
<dbReference type="InterPro" id="IPR014710">
    <property type="entry name" value="RmlC-like_jellyroll"/>
</dbReference>
<dbReference type="PROSITE" id="PS01124">
    <property type="entry name" value="HTH_ARAC_FAMILY_2"/>
    <property type="match status" value="1"/>
</dbReference>
<dbReference type="InterPro" id="IPR018060">
    <property type="entry name" value="HTH_AraC"/>
</dbReference>
<comment type="caution">
    <text evidence="5">The sequence shown here is derived from an EMBL/GenBank/DDBJ whole genome shotgun (WGS) entry which is preliminary data.</text>
</comment>
<dbReference type="InterPro" id="IPR009057">
    <property type="entry name" value="Homeodomain-like_sf"/>
</dbReference>
<dbReference type="Gene3D" id="2.60.120.10">
    <property type="entry name" value="Jelly Rolls"/>
    <property type="match status" value="1"/>
</dbReference>
<keyword evidence="1" id="KW-0805">Transcription regulation</keyword>
<evidence type="ECO:0000313" key="5">
    <source>
        <dbReference type="EMBL" id="MBO7746916.1"/>
    </source>
</evidence>
<dbReference type="Proteomes" id="UP000670947">
    <property type="component" value="Unassembled WGS sequence"/>
</dbReference>